<evidence type="ECO:0000313" key="2">
    <source>
        <dbReference type="EMBL" id="CKT94358.1"/>
    </source>
</evidence>
<name>A0A655APJ3_MYCTX</name>
<organism evidence="2 3">
    <name type="scientific">Mycobacterium tuberculosis</name>
    <dbReference type="NCBI Taxonomy" id="1773"/>
    <lineage>
        <taxon>Bacteria</taxon>
        <taxon>Bacillati</taxon>
        <taxon>Actinomycetota</taxon>
        <taxon>Actinomycetes</taxon>
        <taxon>Mycobacteriales</taxon>
        <taxon>Mycobacteriaceae</taxon>
        <taxon>Mycobacterium</taxon>
        <taxon>Mycobacterium tuberculosis complex</taxon>
    </lineage>
</organism>
<dbReference type="Proteomes" id="UP000048948">
    <property type="component" value="Unassembled WGS sequence"/>
</dbReference>
<reference evidence="2 3" key="1">
    <citation type="submission" date="2015-03" db="EMBL/GenBank/DDBJ databases">
        <authorList>
            <consortium name="Pathogen Informatics"/>
        </authorList>
    </citation>
    <scope>NUCLEOTIDE SEQUENCE [LARGE SCALE GENOMIC DNA]</scope>
    <source>
        <strain evidence="2 3">Bir 172</strain>
    </source>
</reference>
<feature type="compositionally biased region" description="Basic residues" evidence="1">
    <location>
        <begin position="164"/>
        <end position="175"/>
    </location>
</feature>
<sequence length="209" mass="21908">MCAVAHEEDGRRLPGQLVQRGDELVGGGESRPAVDLCGALVELCQRVGVVRRQPLKAPVGVVRQEAVVGGQHDGPIAALAGDAPDGGIDGWVVLLGAGRSPVAALAVAVGVGVGDGQVRPQHVGDVLAERDRAGQPDGGGHRNDTATPFAKGLDRFDEAERTGRHQQHAQRRLQAKRQQCGARQCGQHRQQGPQVDGQHADGQGAGWRR</sequence>
<accession>A0A655APJ3</accession>
<dbReference type="AlphaFoldDB" id="A0A655APJ3"/>
<dbReference type="EMBL" id="CNGE01001269">
    <property type="protein sequence ID" value="CKT94358.1"/>
    <property type="molecule type" value="Genomic_DNA"/>
</dbReference>
<gene>
    <name evidence="2" type="ORF">ERS027646_04305</name>
</gene>
<protein>
    <submittedName>
        <fullName evidence="2">Uncharacterized protein</fullName>
    </submittedName>
</protein>
<evidence type="ECO:0000256" key="1">
    <source>
        <dbReference type="SAM" id="MobiDB-lite"/>
    </source>
</evidence>
<proteinExistence type="predicted"/>
<evidence type="ECO:0000313" key="3">
    <source>
        <dbReference type="Proteomes" id="UP000048948"/>
    </source>
</evidence>
<feature type="region of interest" description="Disordered" evidence="1">
    <location>
        <begin position="159"/>
        <end position="209"/>
    </location>
</feature>